<feature type="coiled-coil region" evidence="2">
    <location>
        <begin position="178"/>
        <end position="212"/>
    </location>
</feature>
<dbReference type="InterPro" id="IPR050739">
    <property type="entry name" value="MFP"/>
</dbReference>
<sequence>MASIARTWIKRLIIALILLVLIVAGAFWAWHWWQTGRFFEETDNAYIHGDSVAVRSEVNARVLGVPVAHNQRVHEGDTLVALDPTDYQDDLKQARAKLAQASAAVVKAQRNIELQQAVIEQRKADIASAQAQYTQARQTLSRTQKLVERQYSSRQQLDEDQANFDVAKANVTSSKAALASNQRQLAVYQASLDDARANRDNARAALEAAEHQLAKTHITAPFDGVVGNVTVEKGTYAQPSLTLMTLVPVDHLYVVANFKETQITRMRIGQSVEVHVDAYPDTTFEGVVESLAPATGAQFSLLPRDNATGNFNKIVQRVPVRIRLLGPEKKLAFLHAGLSVEPRVDTREDGRGLYLGPVSRSPIARDVTPRNQD</sequence>
<comment type="similarity">
    <text evidence="1">Belongs to the membrane fusion protein (MFP) (TC 8.A.1) family.</text>
</comment>
<dbReference type="Pfam" id="PF25954">
    <property type="entry name" value="Beta-barrel_RND_2"/>
    <property type="match status" value="1"/>
</dbReference>
<dbReference type="Pfam" id="PF25876">
    <property type="entry name" value="HH_MFP_RND"/>
    <property type="match status" value="1"/>
</dbReference>
<comment type="caution">
    <text evidence="7">The sequence shown here is derived from an EMBL/GenBank/DDBJ whole genome shotgun (WGS) entry which is preliminary data.</text>
</comment>
<dbReference type="PANTHER" id="PTHR30386">
    <property type="entry name" value="MEMBRANE FUSION SUBUNIT OF EMRAB-TOLC MULTIDRUG EFFLUX PUMP"/>
    <property type="match status" value="1"/>
</dbReference>
<keyword evidence="3" id="KW-0472">Membrane</keyword>
<dbReference type="Gene3D" id="2.40.30.170">
    <property type="match status" value="1"/>
</dbReference>
<feature type="domain" description="CusB-like beta-barrel" evidence="6">
    <location>
        <begin position="254"/>
        <end position="295"/>
    </location>
</feature>
<feature type="domain" description="Multidrug resistance protein MdtA-like barrel-sandwich hybrid" evidence="5">
    <location>
        <begin position="51"/>
        <end position="239"/>
    </location>
</feature>
<keyword evidence="8" id="KW-1185">Reference proteome</keyword>
<dbReference type="Pfam" id="PF25917">
    <property type="entry name" value="BSH_RND"/>
    <property type="match status" value="1"/>
</dbReference>
<keyword evidence="2" id="KW-0175">Coiled coil</keyword>
<evidence type="ECO:0000256" key="3">
    <source>
        <dbReference type="SAM" id="Phobius"/>
    </source>
</evidence>
<accession>A0ABU1GS11</accession>
<dbReference type="SUPFAM" id="SSF111369">
    <property type="entry name" value="HlyD-like secretion proteins"/>
    <property type="match status" value="3"/>
</dbReference>
<reference evidence="7 8" key="1">
    <citation type="submission" date="2023-04" db="EMBL/GenBank/DDBJ databases">
        <title>A long-awaited taxogenomic arrangement of the family Halomonadaceae.</title>
        <authorList>
            <person name="De La Haba R."/>
            <person name="Chuvochina M."/>
            <person name="Wittouck S."/>
            <person name="Arahal D.R."/>
            <person name="Sanchez-Porro C."/>
            <person name="Hugenholtz P."/>
            <person name="Ventosa A."/>
        </authorList>
    </citation>
    <scope>NUCLEOTIDE SEQUENCE [LARGE SCALE GENOMIC DNA]</scope>
    <source>
        <strain evidence="7 8">DSM 22428</strain>
    </source>
</reference>
<dbReference type="InterPro" id="IPR058624">
    <property type="entry name" value="MdtA-like_HH"/>
</dbReference>
<organism evidence="7 8">
    <name type="scientific">Larsenimonas suaedae</name>
    <dbReference type="NCBI Taxonomy" id="1851019"/>
    <lineage>
        <taxon>Bacteria</taxon>
        <taxon>Pseudomonadati</taxon>
        <taxon>Pseudomonadota</taxon>
        <taxon>Gammaproteobacteria</taxon>
        <taxon>Oceanospirillales</taxon>
        <taxon>Halomonadaceae</taxon>
        <taxon>Larsenimonas</taxon>
    </lineage>
</organism>
<evidence type="ECO:0000259" key="6">
    <source>
        <dbReference type="Pfam" id="PF25954"/>
    </source>
</evidence>
<evidence type="ECO:0000313" key="7">
    <source>
        <dbReference type="EMBL" id="MDR5894817.1"/>
    </source>
</evidence>
<gene>
    <name evidence="7" type="ORF">QC825_01860</name>
</gene>
<proteinExistence type="inferred from homology"/>
<keyword evidence="3" id="KW-1133">Transmembrane helix</keyword>
<feature type="coiled-coil region" evidence="2">
    <location>
        <begin position="91"/>
        <end position="146"/>
    </location>
</feature>
<evidence type="ECO:0000313" key="8">
    <source>
        <dbReference type="Proteomes" id="UP001269375"/>
    </source>
</evidence>
<evidence type="ECO:0000259" key="4">
    <source>
        <dbReference type="Pfam" id="PF25876"/>
    </source>
</evidence>
<dbReference type="InterPro" id="IPR058792">
    <property type="entry name" value="Beta-barrel_RND_2"/>
</dbReference>
<dbReference type="EMBL" id="JARWAO010000001">
    <property type="protein sequence ID" value="MDR5894817.1"/>
    <property type="molecule type" value="Genomic_DNA"/>
</dbReference>
<dbReference type="RefSeq" id="WP_251592878.1">
    <property type="nucleotide sequence ID" value="NZ_JAMLJI010000002.1"/>
</dbReference>
<dbReference type="Proteomes" id="UP001269375">
    <property type="component" value="Unassembled WGS sequence"/>
</dbReference>
<name>A0ABU1GS11_9GAMM</name>
<evidence type="ECO:0000256" key="1">
    <source>
        <dbReference type="ARBA" id="ARBA00009477"/>
    </source>
</evidence>
<feature type="domain" description="Multidrug resistance protein MdtA-like alpha-helical hairpin" evidence="4">
    <location>
        <begin position="120"/>
        <end position="186"/>
    </location>
</feature>
<protein>
    <submittedName>
        <fullName evidence="7">HlyD family secretion protein</fullName>
    </submittedName>
</protein>
<feature type="transmembrane region" description="Helical" evidence="3">
    <location>
        <begin position="12"/>
        <end position="33"/>
    </location>
</feature>
<dbReference type="Gene3D" id="1.10.287.470">
    <property type="entry name" value="Helix hairpin bin"/>
    <property type="match status" value="2"/>
</dbReference>
<dbReference type="Gene3D" id="2.40.50.100">
    <property type="match status" value="1"/>
</dbReference>
<keyword evidence="3" id="KW-0812">Transmembrane</keyword>
<evidence type="ECO:0000256" key="2">
    <source>
        <dbReference type="SAM" id="Coils"/>
    </source>
</evidence>
<dbReference type="InterPro" id="IPR058625">
    <property type="entry name" value="MdtA-like_BSH"/>
</dbReference>
<dbReference type="PANTHER" id="PTHR30386:SF24">
    <property type="entry name" value="MULTIDRUG RESISTANCE EFFLUX PUMP"/>
    <property type="match status" value="1"/>
</dbReference>
<evidence type="ECO:0000259" key="5">
    <source>
        <dbReference type="Pfam" id="PF25917"/>
    </source>
</evidence>